<sequence>MPPREFQELPTASPALSVLALIGSRYRFALWGKILREAPRKSKLSLSRPSHKLSRWVPENTLGISTISAHATLFPSITSF</sequence>
<name>A0A9W8Q3W4_AKAMU</name>
<organism evidence="1 2">
    <name type="scientific">Akanthomyces muscarius</name>
    <name type="common">Entomopathogenic fungus</name>
    <name type="synonym">Lecanicillium muscarium</name>
    <dbReference type="NCBI Taxonomy" id="2231603"/>
    <lineage>
        <taxon>Eukaryota</taxon>
        <taxon>Fungi</taxon>
        <taxon>Dikarya</taxon>
        <taxon>Ascomycota</taxon>
        <taxon>Pezizomycotina</taxon>
        <taxon>Sordariomycetes</taxon>
        <taxon>Hypocreomycetidae</taxon>
        <taxon>Hypocreales</taxon>
        <taxon>Cordycipitaceae</taxon>
        <taxon>Akanthomyces</taxon>
    </lineage>
</organism>
<evidence type="ECO:0000313" key="2">
    <source>
        <dbReference type="Proteomes" id="UP001144673"/>
    </source>
</evidence>
<dbReference type="KEGG" id="amus:LMH87_004759"/>
<dbReference type="GeneID" id="80891918"/>
<reference evidence="1" key="1">
    <citation type="journal article" date="2023" name="Access Microbiol">
        <title>De-novo genome assembly for Akanthomyces muscarius, a biocontrol agent of insect agricultural pests.</title>
        <authorList>
            <person name="Erdos Z."/>
            <person name="Studholme D.J."/>
            <person name="Raymond B."/>
            <person name="Sharma M."/>
        </authorList>
    </citation>
    <scope>NUCLEOTIDE SEQUENCE</scope>
    <source>
        <strain evidence="1">Ve6</strain>
    </source>
</reference>
<accession>A0A9W8Q3W4</accession>
<dbReference type="RefSeq" id="XP_056049598.1">
    <property type="nucleotide sequence ID" value="XM_056196029.1"/>
</dbReference>
<dbReference type="Proteomes" id="UP001144673">
    <property type="component" value="Chromosome 2"/>
</dbReference>
<comment type="caution">
    <text evidence="1">The sequence shown here is derived from an EMBL/GenBank/DDBJ whole genome shotgun (WGS) entry which is preliminary data.</text>
</comment>
<dbReference type="AlphaFoldDB" id="A0A9W8Q3W4"/>
<dbReference type="EMBL" id="JAJHUN010000011">
    <property type="protein sequence ID" value="KAJ4145928.1"/>
    <property type="molecule type" value="Genomic_DNA"/>
</dbReference>
<evidence type="ECO:0000313" key="1">
    <source>
        <dbReference type="EMBL" id="KAJ4145928.1"/>
    </source>
</evidence>
<keyword evidence="2" id="KW-1185">Reference proteome</keyword>
<proteinExistence type="predicted"/>
<protein>
    <submittedName>
        <fullName evidence="1">Uncharacterized protein</fullName>
    </submittedName>
</protein>
<gene>
    <name evidence="1" type="ORF">LMH87_004759</name>
</gene>